<dbReference type="Proteomes" id="UP001651158">
    <property type="component" value="Unassembled WGS sequence"/>
</dbReference>
<dbReference type="Pfam" id="PF00298">
    <property type="entry name" value="Ribosomal_L11"/>
    <property type="match status" value="1"/>
</dbReference>
<evidence type="ECO:0000259" key="8">
    <source>
        <dbReference type="Pfam" id="PF00298"/>
    </source>
</evidence>
<gene>
    <name evidence="10" type="ORF">TcWFU_009048</name>
</gene>
<dbReference type="SUPFAM" id="SSF46906">
    <property type="entry name" value="Ribosomal protein L11, C-terminal domain"/>
    <property type="match status" value="1"/>
</dbReference>
<dbReference type="InterPro" id="IPR020784">
    <property type="entry name" value="Ribosomal_uL11_N"/>
</dbReference>
<dbReference type="GO" id="GO:0005840">
    <property type="term" value="C:ribosome"/>
    <property type="evidence" value="ECO:0007669"/>
    <property type="project" value="UniProtKB-KW"/>
</dbReference>
<dbReference type="Pfam" id="PF03946">
    <property type="entry name" value="Ribosomal_L11_N"/>
    <property type="match status" value="1"/>
</dbReference>
<evidence type="ECO:0000313" key="11">
    <source>
        <dbReference type="Proteomes" id="UP001651158"/>
    </source>
</evidence>
<evidence type="ECO:0000256" key="1">
    <source>
        <dbReference type="ARBA" id="ARBA00010537"/>
    </source>
</evidence>
<evidence type="ECO:0000259" key="9">
    <source>
        <dbReference type="Pfam" id="PF03946"/>
    </source>
</evidence>
<feature type="domain" description="Large ribosomal subunit protein uL11 C-terminal" evidence="8">
    <location>
        <begin position="74"/>
        <end position="143"/>
    </location>
</feature>
<dbReference type="HAMAP" id="MF_00736">
    <property type="entry name" value="Ribosomal_uL11"/>
    <property type="match status" value="1"/>
</dbReference>
<dbReference type="InterPro" id="IPR000911">
    <property type="entry name" value="Ribosomal_uL11"/>
</dbReference>
<dbReference type="Gene3D" id="1.10.10.250">
    <property type="entry name" value="Ribosomal protein L11, C-terminal domain"/>
    <property type="match status" value="1"/>
</dbReference>
<evidence type="ECO:0000256" key="7">
    <source>
        <dbReference type="SAM" id="Phobius"/>
    </source>
</evidence>
<proteinExistence type="inferred from homology"/>
<dbReference type="InterPro" id="IPR036796">
    <property type="entry name" value="Ribosomal_uL11_N_sf"/>
</dbReference>
<keyword evidence="7" id="KW-0472">Membrane</keyword>
<evidence type="ECO:0000256" key="5">
    <source>
        <dbReference type="ARBA" id="ARBA00035320"/>
    </source>
</evidence>
<dbReference type="PANTHER" id="PTHR11661:SF2">
    <property type="entry name" value="LARGE RIBOSOMAL SUBUNIT PROTEIN UL11"/>
    <property type="match status" value="1"/>
</dbReference>
<dbReference type="SUPFAM" id="SSF54747">
    <property type="entry name" value="Ribosomal L11/L12e N-terminal domain"/>
    <property type="match status" value="1"/>
</dbReference>
<dbReference type="EMBL" id="JAKROA010000003">
    <property type="protein sequence ID" value="KAL5109405.1"/>
    <property type="molecule type" value="Genomic_DNA"/>
</dbReference>
<dbReference type="InterPro" id="IPR020785">
    <property type="entry name" value="Ribosomal_uL11_CS"/>
</dbReference>
<evidence type="ECO:0000256" key="3">
    <source>
        <dbReference type="ARBA" id="ARBA00023274"/>
    </source>
</evidence>
<protein>
    <recommendedName>
        <fullName evidence="4">Large ribosomal subunit protein uL11</fullName>
    </recommendedName>
    <alternativeName>
        <fullName evidence="5">60S ribosomal protein L12</fullName>
    </alternativeName>
</protein>
<evidence type="ECO:0000313" key="10">
    <source>
        <dbReference type="EMBL" id="KAL5109405.1"/>
    </source>
</evidence>
<dbReference type="InterPro" id="IPR036769">
    <property type="entry name" value="Ribosomal_uL11_C_sf"/>
</dbReference>
<keyword evidence="7" id="KW-1133">Transmembrane helix</keyword>
<evidence type="ECO:0000256" key="4">
    <source>
        <dbReference type="ARBA" id="ARBA00035203"/>
    </source>
</evidence>
<accession>A0ABR4QJ31</accession>
<feature type="transmembrane region" description="Helical" evidence="7">
    <location>
        <begin position="280"/>
        <end position="301"/>
    </location>
</feature>
<name>A0ABR4QJ31_9CEST</name>
<keyword evidence="11" id="KW-1185">Reference proteome</keyword>
<reference evidence="10 11" key="1">
    <citation type="journal article" date="2022" name="Front. Cell. Infect. Microbiol.">
        <title>The Genomes of Two Strains of Taenia crassiceps the Animal Model for the Study of Human Cysticercosis.</title>
        <authorList>
            <person name="Bobes R.J."/>
            <person name="Estrada K."/>
            <person name="Rios-Valencia D.G."/>
            <person name="Calderon-Gallegos A."/>
            <person name="de la Torre P."/>
            <person name="Carrero J.C."/>
            <person name="Sanchez-Flores A."/>
            <person name="Laclette J.P."/>
        </authorList>
    </citation>
    <scope>NUCLEOTIDE SEQUENCE [LARGE SCALE GENOMIC DNA]</scope>
    <source>
        <strain evidence="10">WFUcys</strain>
    </source>
</reference>
<keyword evidence="7" id="KW-0812">Transmembrane</keyword>
<dbReference type="PROSITE" id="PS00359">
    <property type="entry name" value="RIBOSOMAL_L11"/>
    <property type="match status" value="1"/>
</dbReference>
<keyword evidence="3 6" id="KW-0687">Ribonucleoprotein</keyword>
<comment type="caution">
    <text evidence="10">The sequence shown here is derived from an EMBL/GenBank/DDBJ whole genome shotgun (WGS) entry which is preliminary data.</text>
</comment>
<dbReference type="InterPro" id="IPR020783">
    <property type="entry name" value="Ribosomal_uL11_C"/>
</dbReference>
<sequence length="314" mass="34515">MPPKVDPTAVTIVYLRVTGGEVAATSALAPKLGPLGLPPKKVADDIAKETADMRGLRLTVKLTIQNRQATVSFVPTTSALLIKALKEPVRDRKKVKNIKHNGNITFLDVLEVARVMRPRSLARELAGTVKEVLGTARSIGCSIDGETPQAIIEKINSGEIVGPLSPPSHRDWVGKVRSAVVSETHSPSPWLPLSAQPYREEEGEEVKGVCVDASVRAAPWFGAMHPAIELRCRCGTRSAMFMLEAIEAWPQCRCWWNRTAEAVNLASNWRLDRRQWICDLTTQLISLVLMITFIISTGLVADPRVVNTMQTSQR</sequence>
<dbReference type="SMART" id="SM00649">
    <property type="entry name" value="RL11"/>
    <property type="match status" value="1"/>
</dbReference>
<evidence type="ECO:0000256" key="2">
    <source>
        <dbReference type="ARBA" id="ARBA00022980"/>
    </source>
</evidence>
<dbReference type="PANTHER" id="PTHR11661">
    <property type="entry name" value="60S RIBOSOMAL PROTEIN L12"/>
    <property type="match status" value="1"/>
</dbReference>
<comment type="similarity">
    <text evidence="1 6">Belongs to the universal ribosomal protein uL11 family.</text>
</comment>
<organism evidence="10 11">
    <name type="scientific">Taenia crassiceps</name>
    <dbReference type="NCBI Taxonomy" id="6207"/>
    <lineage>
        <taxon>Eukaryota</taxon>
        <taxon>Metazoa</taxon>
        <taxon>Spiralia</taxon>
        <taxon>Lophotrochozoa</taxon>
        <taxon>Platyhelminthes</taxon>
        <taxon>Cestoda</taxon>
        <taxon>Eucestoda</taxon>
        <taxon>Cyclophyllidea</taxon>
        <taxon>Taeniidae</taxon>
        <taxon>Taenia</taxon>
    </lineage>
</organism>
<evidence type="ECO:0000256" key="6">
    <source>
        <dbReference type="RuleBase" id="RU003978"/>
    </source>
</evidence>
<feature type="domain" description="Large ribosomal subunit protein uL11 N-terminal" evidence="9">
    <location>
        <begin position="13"/>
        <end position="69"/>
    </location>
</feature>
<keyword evidence="2 6" id="KW-0689">Ribosomal protein</keyword>
<dbReference type="Gene3D" id="3.30.1550.10">
    <property type="entry name" value="Ribosomal protein L11/L12, N-terminal domain"/>
    <property type="match status" value="1"/>
</dbReference>